<dbReference type="PROSITE" id="PS50110">
    <property type="entry name" value="RESPONSE_REGULATORY"/>
    <property type="match status" value="1"/>
</dbReference>
<feature type="domain" description="Response regulatory" evidence="3">
    <location>
        <begin position="7"/>
        <end position="133"/>
    </location>
</feature>
<dbReference type="STRING" id="1313304.CALK_0053"/>
<dbReference type="eggNOG" id="COG0745">
    <property type="taxonomic scope" value="Bacteria"/>
</dbReference>
<dbReference type="InterPro" id="IPR011006">
    <property type="entry name" value="CheY-like_superfamily"/>
</dbReference>
<gene>
    <name evidence="4" type="ORF">CALK_0053</name>
</gene>
<evidence type="ECO:0000313" key="4">
    <source>
        <dbReference type="EMBL" id="ERP39262.1"/>
    </source>
</evidence>
<dbReference type="Gene3D" id="3.40.50.2300">
    <property type="match status" value="1"/>
</dbReference>
<evidence type="ECO:0000256" key="1">
    <source>
        <dbReference type="ARBA" id="ARBA00022553"/>
    </source>
</evidence>
<dbReference type="SUPFAM" id="SSF52172">
    <property type="entry name" value="CheY-like"/>
    <property type="match status" value="1"/>
</dbReference>
<proteinExistence type="predicted"/>
<sequence length="135" mass="14906">MGVVAMHFLVVEDDFFCRSILVNILNEHGRCDVAVNGSEASLAFASSLEQGTSYDVVFLDIMLPDKDGQTLLKEFRAAEKEHGVRAGMGVPIIMTTALDDRGNILQAFSSQCEGYIVKPVDEDKVAEKLRELRKI</sequence>
<keyword evidence="5" id="KW-1185">Reference proteome</keyword>
<evidence type="ECO:0000259" key="3">
    <source>
        <dbReference type="PROSITE" id="PS50110"/>
    </source>
</evidence>
<dbReference type="GO" id="GO:0000160">
    <property type="term" value="P:phosphorelay signal transduction system"/>
    <property type="evidence" value="ECO:0007669"/>
    <property type="project" value="InterPro"/>
</dbReference>
<accession>U7DB52</accession>
<reference evidence="4 5" key="1">
    <citation type="journal article" date="2013" name="Environ. Microbiol.">
        <title>Genome analysis of Chitinivibrio alkaliphilus gen. nov., sp. nov., a novel extremely haloalkaliphilic anaerobic chitinolytic bacterium from the candidate phylum Termite Group 3.</title>
        <authorList>
            <person name="Sorokin D.Y."/>
            <person name="Gumerov V.M."/>
            <person name="Rakitin A.L."/>
            <person name="Beletsky A.V."/>
            <person name="Damste J.S."/>
            <person name="Muyzer G."/>
            <person name="Mardanov A.V."/>
            <person name="Ravin N.V."/>
        </authorList>
    </citation>
    <scope>NUCLEOTIDE SEQUENCE [LARGE SCALE GENOMIC DNA]</scope>
    <source>
        <strain evidence="4 5">ACht1</strain>
    </source>
</reference>
<dbReference type="InterPro" id="IPR001789">
    <property type="entry name" value="Sig_transdc_resp-reg_receiver"/>
</dbReference>
<organism evidence="4 5">
    <name type="scientific">Chitinivibrio alkaliphilus ACht1</name>
    <dbReference type="NCBI Taxonomy" id="1313304"/>
    <lineage>
        <taxon>Bacteria</taxon>
        <taxon>Pseudomonadati</taxon>
        <taxon>Fibrobacterota</taxon>
        <taxon>Chitinivibrionia</taxon>
        <taxon>Chitinivibrionales</taxon>
        <taxon>Chitinivibrionaceae</taxon>
        <taxon>Chitinivibrio</taxon>
    </lineage>
</organism>
<dbReference type="EMBL" id="ASJR01000001">
    <property type="protein sequence ID" value="ERP39262.1"/>
    <property type="molecule type" value="Genomic_DNA"/>
</dbReference>
<evidence type="ECO:0000313" key="5">
    <source>
        <dbReference type="Proteomes" id="UP000017148"/>
    </source>
</evidence>
<keyword evidence="1 2" id="KW-0597">Phosphoprotein</keyword>
<dbReference type="Pfam" id="PF00072">
    <property type="entry name" value="Response_reg"/>
    <property type="match status" value="1"/>
</dbReference>
<dbReference type="InterPro" id="IPR050956">
    <property type="entry name" value="2C_system_His_kinase"/>
</dbReference>
<name>U7DB52_9BACT</name>
<dbReference type="SMART" id="SM00448">
    <property type="entry name" value="REC"/>
    <property type="match status" value="1"/>
</dbReference>
<protein>
    <submittedName>
        <fullName evidence="4">Response regulator receiver protein</fullName>
    </submittedName>
</protein>
<comment type="caution">
    <text evidence="4">The sequence shown here is derived from an EMBL/GenBank/DDBJ whole genome shotgun (WGS) entry which is preliminary data.</text>
</comment>
<evidence type="ECO:0000256" key="2">
    <source>
        <dbReference type="PROSITE-ProRule" id="PRU00169"/>
    </source>
</evidence>
<feature type="modified residue" description="4-aspartylphosphate" evidence="2">
    <location>
        <position position="60"/>
    </location>
</feature>
<dbReference type="Proteomes" id="UP000017148">
    <property type="component" value="Unassembled WGS sequence"/>
</dbReference>
<dbReference type="CDD" id="cd00156">
    <property type="entry name" value="REC"/>
    <property type="match status" value="1"/>
</dbReference>
<dbReference type="PANTHER" id="PTHR43719">
    <property type="entry name" value="TWO-COMPONENT HISTIDINE KINASE"/>
    <property type="match status" value="1"/>
</dbReference>
<dbReference type="PANTHER" id="PTHR43719:SF28">
    <property type="entry name" value="PEROXIDE STRESS-ACTIVATED HISTIDINE KINASE MAK1-RELATED"/>
    <property type="match status" value="1"/>
</dbReference>
<dbReference type="AlphaFoldDB" id="U7DB52"/>